<name>A0AA42BIQ2_9RALS</name>
<dbReference type="Proteomes" id="UP001162793">
    <property type="component" value="Unassembled WGS sequence"/>
</dbReference>
<evidence type="ECO:0000256" key="1">
    <source>
        <dbReference type="SAM" id="MobiDB-lite"/>
    </source>
</evidence>
<proteinExistence type="predicted"/>
<evidence type="ECO:0000313" key="3">
    <source>
        <dbReference type="Proteomes" id="UP001162793"/>
    </source>
</evidence>
<organism evidence="2 3">
    <name type="scientific">Ralstonia chuxiongensis</name>
    <dbReference type="NCBI Taxonomy" id="2957504"/>
    <lineage>
        <taxon>Bacteria</taxon>
        <taxon>Pseudomonadati</taxon>
        <taxon>Pseudomonadota</taxon>
        <taxon>Betaproteobacteria</taxon>
        <taxon>Burkholderiales</taxon>
        <taxon>Burkholderiaceae</taxon>
        <taxon>Ralstonia</taxon>
    </lineage>
</organism>
<gene>
    <name evidence="2" type="ORF">NKG59_18275</name>
</gene>
<comment type="caution">
    <text evidence="2">The sequence shown here is derived from an EMBL/GenBank/DDBJ whole genome shotgun (WGS) entry which is preliminary data.</text>
</comment>
<feature type="compositionally biased region" description="Polar residues" evidence="1">
    <location>
        <begin position="1"/>
        <end position="11"/>
    </location>
</feature>
<accession>A0AA42BIQ2</accession>
<dbReference type="EMBL" id="JAMYWC010000005">
    <property type="protein sequence ID" value="MCP1174314.1"/>
    <property type="molecule type" value="Genomic_DNA"/>
</dbReference>
<sequence>MAATIKNPTPDTSKHADPDPDPQQQVEFAKFEKAIGVPNMDPVMLVLRAHLFTEALLERLILVSLPRGDKIVEAGNLTYAQKLVLVEALQKLPDDITSSLRGLNKVRNQCAHELGKEISETDVTRIGSPFGAAFSRMRVSAGGNMGDLLYRAISRICGFMAARCHDSETRTDPNTSSKAPKRAAT</sequence>
<reference evidence="3" key="1">
    <citation type="journal article" date="2023" name="Front. Microbiol.">
        <title>Ralstonia chuxiongensis sp. nov., Ralstonia mojiangensis sp. nov., and Ralstonia soli sp. nov., isolated from tobacco fields, are three novel species in the family Burkholderiaceae.</title>
        <authorList>
            <person name="Lu C.H."/>
            <person name="Zhang Y.Y."/>
            <person name="Jiang N."/>
            <person name="Chen W."/>
            <person name="Shao X."/>
            <person name="Zhao Z.M."/>
            <person name="Lu W.L."/>
            <person name="Hu X."/>
            <person name="Xi Y.X."/>
            <person name="Zou S.Y."/>
            <person name="Wei Q.J."/>
            <person name="Lin Z.L."/>
            <person name="Gong L."/>
            <person name="Gai X.T."/>
            <person name="Zhang L.Q."/>
            <person name="Li J.Y."/>
            <person name="Jin Y."/>
            <person name="Xia Z.Y."/>
        </authorList>
    </citation>
    <scope>NUCLEOTIDE SEQUENCE [LARGE SCALE GENOMIC DNA]</scope>
    <source>
        <strain evidence="3">21YRMH01-3</strain>
    </source>
</reference>
<evidence type="ECO:0000313" key="2">
    <source>
        <dbReference type="EMBL" id="MCP1174314.1"/>
    </source>
</evidence>
<dbReference type="AlphaFoldDB" id="A0AA42BIQ2"/>
<keyword evidence="3" id="KW-1185">Reference proteome</keyword>
<feature type="region of interest" description="Disordered" evidence="1">
    <location>
        <begin position="1"/>
        <end position="23"/>
    </location>
</feature>
<protein>
    <submittedName>
        <fullName evidence="2">Uncharacterized protein</fullName>
    </submittedName>
</protein>
<dbReference type="RefSeq" id="WP_253539695.1">
    <property type="nucleotide sequence ID" value="NZ_JAMYWC010000005.1"/>
</dbReference>